<dbReference type="GO" id="GO:0000387">
    <property type="term" value="P:spliceosomal snRNP assembly"/>
    <property type="evidence" value="ECO:0007669"/>
    <property type="project" value="InterPro"/>
</dbReference>
<keyword evidence="9" id="KW-0067">ATP-binding</keyword>
<keyword evidence="12" id="KW-0539">Nucleus</keyword>
<evidence type="ECO:0000256" key="15">
    <source>
        <dbReference type="SAM" id="MobiDB-lite"/>
    </source>
</evidence>
<dbReference type="InterPro" id="IPR012340">
    <property type="entry name" value="NA-bd_OB-fold"/>
</dbReference>
<feature type="compositionally biased region" description="Low complexity" evidence="15">
    <location>
        <begin position="13"/>
        <end position="26"/>
    </location>
</feature>
<dbReference type="Pfam" id="PF08591">
    <property type="entry name" value="RNR_inhib"/>
    <property type="match status" value="1"/>
</dbReference>
<feature type="region of interest" description="Disordered" evidence="15">
    <location>
        <begin position="736"/>
        <end position="763"/>
    </location>
</feature>
<evidence type="ECO:0000259" key="16">
    <source>
        <dbReference type="PROSITE" id="PS50862"/>
    </source>
</evidence>
<evidence type="ECO:0000256" key="13">
    <source>
        <dbReference type="ARBA" id="ARBA00047904"/>
    </source>
</evidence>
<sequence>MSEQQATESKPTEAPAAGAAPAAGEEGPSKSALKKAAAAAKKAEAKAKKAAEVAMREAQAKAAAGGGEDLAKDNYGAAAPAERLTSPEITLPELGEAQVDKTVHLFAFMQNSRMQGAKMAFVELREKGTWAIQGIVAASAEGKPVSKQMVKWVGSLSVEAWVLVEGVVKKAPEPVKSVRVSGYELHISRFYCISPGPQQLGLTLAAANNGFSNEDAAPEEGPVVTASLNTHLDYFVISKRSAVRSAVADVRETTKELFRSYLKERGFHEFESPCIIEAASEGGANVFSADYFDKKVFLAQSPQFYKQYEIAGGRQRVFCIGPVFRAENSNTPRHMTEFTGLDMEMVIKWHYHEVRDMLEGVFLHIFRELKKQCAEQIETVRSVFPAEDFALPEPGKEVRLTFAEGQKLLREEGPEEFRNVSDFEDMSTPQEKALGEIIRRKFGTDFYVLDKFPESARPFYTCEDPENRELTNAYDFFMRGQEIMSGGQRIHKPEEIEARMRRKGLDPNSKGLKGYVNTFRQAGVPPHGGGGIGLDRVVQFFLNLSTVQYAAFYPRTPNRVRDGVSEDEPAPAPAVEFRNEDHVQITRTHWQPGSGAMSTVKRRNSSDQDGSAPPKKQRRDRHTKGGQPDVDETYGQRYVFANLDDPTAPSSDEEFEVEDEGDALAYLRSVRDEASVIPHLLSAPKAGPQLPPKPQGKQDASCDDGHVNDDTADSPMDRSIYHDGFGDTRGYYHDGAYTAMPDVQDDQNDANGEDITPEEAEEEARKAEVCKALYGSIISRFKSMRAIVHQEPPDDALLELSSDHGFEVNPFGSSKGGQKSYTTWSWRLRNTDPQPAQIAAMDRTAAFRLIRVILSDIRMLKRGHDITERTSAWLWALLAKLPDAGELDYTDVGVVRDLGKRAVLMMTSLAQMTALREQVELGQHDRHDEDAGSNDAAPFNDGEVEHYEGEEEMNGATRDNSGAITDDVGNAATNGDDGAAVPDQSALDAEAASDDEPMDLEDGEVDEGEVPDDTSRADDGSGDLEAIRARLLGDLEPPVNIEPEIEPSEHDDWEAAKLRSRMNMRMTLNMILTVAGEFYGQRDLLEFRDPFRGMVLVGDWKPSATPCEGTWLQVHLAMPSPEVCFVVQNTQYSQVSGAVCHANDTFIKWPGKQSSVLGRPRLLLLNSFQLYDLGNRRKAMSTHRTKRPFAGVASDPAQRQITSFFSTTSSPSPSDDDNISGSGGRASQHATAPVLPASIQSSLINVGMRVRKSVPEGYKTGSYGGFSLWSDKPAKQVATTVDMKAVPAAKPTYAGGNRELLPFCGIHSVGGMGSQPAFAPGASSVPDLDDLPGLSSSQESVESNDPLGATVVNSRKRAYGDERADEDESPEQAGLRLFRQQFRNDGEVSPLSQNPVGYGNPRIMAVPRTRRQAGAGVKNGAFMQGQENVITAKSDDFPEAEFLEYTSDLEMDVA</sequence>
<dbReference type="PRINTS" id="PR01042">
    <property type="entry name" value="TRNASYNTHASP"/>
</dbReference>
<evidence type="ECO:0000256" key="11">
    <source>
        <dbReference type="ARBA" id="ARBA00023146"/>
    </source>
</evidence>
<comment type="similarity">
    <text evidence="4">Belongs to the DIF1/spd1 family.</text>
</comment>
<feature type="compositionally biased region" description="Polar residues" evidence="15">
    <location>
        <begin position="1334"/>
        <end position="1343"/>
    </location>
</feature>
<feature type="region of interest" description="Disordered" evidence="15">
    <location>
        <begin position="558"/>
        <end position="635"/>
    </location>
</feature>
<dbReference type="HAMAP" id="MF_02075">
    <property type="entry name" value="Asp_tRNA_synth_type2"/>
    <property type="match status" value="1"/>
</dbReference>
<feature type="region of interest" description="Disordered" evidence="15">
    <location>
        <begin position="1204"/>
        <end position="1231"/>
    </location>
</feature>
<feature type="compositionally biased region" description="Basic and acidic residues" evidence="15">
    <location>
        <begin position="703"/>
        <end position="721"/>
    </location>
</feature>
<dbReference type="CDD" id="cd04320">
    <property type="entry name" value="AspRS_cyto_N"/>
    <property type="match status" value="1"/>
</dbReference>
<feature type="domain" description="Aminoacyl-transfer RNA synthetases class-II family profile" evidence="16">
    <location>
        <begin position="250"/>
        <end position="554"/>
    </location>
</feature>
<dbReference type="EC" id="6.1.1.12" evidence="5"/>
<gene>
    <name evidence="17" type="ORF">OOU_Y34scaffold00150g17</name>
</gene>
<dbReference type="PROSITE" id="PS50862">
    <property type="entry name" value="AA_TRNA_LIGASE_II"/>
    <property type="match status" value="1"/>
</dbReference>
<evidence type="ECO:0000256" key="8">
    <source>
        <dbReference type="ARBA" id="ARBA00022741"/>
    </source>
</evidence>
<feature type="compositionally biased region" description="Low complexity" evidence="15">
    <location>
        <begin position="966"/>
        <end position="990"/>
    </location>
</feature>
<feature type="compositionally biased region" description="Basic residues" evidence="15">
    <location>
        <begin position="615"/>
        <end position="624"/>
    </location>
</feature>
<dbReference type="CDD" id="cd00776">
    <property type="entry name" value="AsxRS_core"/>
    <property type="match status" value="1"/>
</dbReference>
<evidence type="ECO:0000256" key="2">
    <source>
        <dbReference type="ARBA" id="ARBA00004496"/>
    </source>
</evidence>
<dbReference type="InterPro" id="IPR035426">
    <property type="entry name" value="Gemin2/Brr1"/>
</dbReference>
<feature type="compositionally biased region" description="Acidic residues" evidence="15">
    <location>
        <begin position="991"/>
        <end position="1012"/>
    </location>
</feature>
<dbReference type="InterPro" id="IPR006195">
    <property type="entry name" value="aa-tRNA-synth_II"/>
</dbReference>
<feature type="region of interest" description="Disordered" evidence="15">
    <location>
        <begin position="1"/>
        <end position="41"/>
    </location>
</feature>
<keyword evidence="11" id="KW-0030">Aminoacyl-tRNA synthetase</keyword>
<evidence type="ECO:0000256" key="14">
    <source>
        <dbReference type="ARBA" id="ARBA00070516"/>
    </source>
</evidence>
<dbReference type="Gene3D" id="1.20.58.1070">
    <property type="match status" value="1"/>
</dbReference>
<dbReference type="GO" id="GO:0006422">
    <property type="term" value="P:aspartyl-tRNA aminoacylation"/>
    <property type="evidence" value="ECO:0007669"/>
    <property type="project" value="InterPro"/>
</dbReference>
<keyword evidence="6" id="KW-0963">Cytoplasm</keyword>
<evidence type="ECO:0000256" key="3">
    <source>
        <dbReference type="ARBA" id="ARBA00005312"/>
    </source>
</evidence>
<evidence type="ECO:0000256" key="10">
    <source>
        <dbReference type="ARBA" id="ARBA00022917"/>
    </source>
</evidence>
<dbReference type="GO" id="GO:0017101">
    <property type="term" value="C:aminoacyl-tRNA synthetase multienzyme complex"/>
    <property type="evidence" value="ECO:0007669"/>
    <property type="project" value="TreeGrafter"/>
</dbReference>
<dbReference type="InterPro" id="IPR004523">
    <property type="entry name" value="Asp-tRNA_synthase_2"/>
</dbReference>
<feature type="region of interest" description="Disordered" evidence="15">
    <location>
        <begin position="682"/>
        <end position="721"/>
    </location>
</feature>
<comment type="similarity">
    <text evidence="3">Belongs to the class-II aminoacyl-tRNA synthetase family. Type 2 subfamily.</text>
</comment>
<dbReference type="GO" id="GO:0005829">
    <property type="term" value="C:cytosol"/>
    <property type="evidence" value="ECO:0007669"/>
    <property type="project" value="TreeGrafter"/>
</dbReference>
<feature type="region of interest" description="Disordered" evidence="15">
    <location>
        <begin position="1317"/>
        <end position="1372"/>
    </location>
</feature>
<evidence type="ECO:0000256" key="6">
    <source>
        <dbReference type="ARBA" id="ARBA00022490"/>
    </source>
</evidence>
<dbReference type="EMBL" id="JH792986">
    <property type="protein sequence ID" value="ELQ43470.1"/>
    <property type="molecule type" value="Genomic_DNA"/>
</dbReference>
<evidence type="ECO:0000256" key="9">
    <source>
        <dbReference type="ARBA" id="ARBA00022840"/>
    </source>
</evidence>
<keyword evidence="10" id="KW-0648">Protein biosynthesis</keyword>
<dbReference type="PANTHER" id="PTHR43450">
    <property type="entry name" value="ASPARTYL-TRNA SYNTHETASE"/>
    <property type="match status" value="1"/>
</dbReference>
<proteinExistence type="inferred from homology"/>
<name>A0AA97P7J8_PYRO3</name>
<organism evidence="17">
    <name type="scientific">Pyricularia oryzae (strain Y34)</name>
    <name type="common">Rice blast fungus</name>
    <name type="synonym">Magnaporthe oryzae</name>
    <dbReference type="NCBI Taxonomy" id="1143189"/>
    <lineage>
        <taxon>Eukaryota</taxon>
        <taxon>Fungi</taxon>
        <taxon>Dikarya</taxon>
        <taxon>Ascomycota</taxon>
        <taxon>Pezizomycotina</taxon>
        <taxon>Sordariomycetes</taxon>
        <taxon>Sordariomycetidae</taxon>
        <taxon>Magnaporthales</taxon>
        <taxon>Pyriculariaceae</taxon>
        <taxon>Pyricularia</taxon>
    </lineage>
</organism>
<dbReference type="Proteomes" id="UP000011086">
    <property type="component" value="Unassembled WGS sequence"/>
</dbReference>
<evidence type="ECO:0000256" key="7">
    <source>
        <dbReference type="ARBA" id="ARBA00022598"/>
    </source>
</evidence>
<dbReference type="SUPFAM" id="SSF55681">
    <property type="entry name" value="Class II aaRS and biotin synthetases"/>
    <property type="match status" value="1"/>
</dbReference>
<dbReference type="FunFam" id="3.30.930.10:FF:000038">
    <property type="entry name" value="Aspartate--tRNA ligase"/>
    <property type="match status" value="1"/>
</dbReference>
<dbReference type="InterPro" id="IPR013900">
    <property type="entry name" value="RNR_inhibitor"/>
</dbReference>
<dbReference type="Gene3D" id="3.30.930.10">
    <property type="entry name" value="Bira Bifunctional Protein, Domain 2"/>
    <property type="match status" value="1"/>
</dbReference>
<dbReference type="InterPro" id="IPR002312">
    <property type="entry name" value="Asp/Asn-tRNA-synth_IIb"/>
</dbReference>
<dbReference type="PANTHER" id="PTHR43450:SF1">
    <property type="entry name" value="ASPARTATE--TRNA LIGASE, CYTOPLASMIC"/>
    <property type="match status" value="1"/>
</dbReference>
<reference evidence="17" key="1">
    <citation type="journal article" date="2012" name="PLoS Genet.">
        <title>Comparative analysis of the genomes of two field isolates of the rice blast fungus Magnaporthe oryzae.</title>
        <authorList>
            <person name="Xue M."/>
            <person name="Yang J."/>
            <person name="Li Z."/>
            <person name="Hu S."/>
            <person name="Yao N."/>
            <person name="Dean R.A."/>
            <person name="Zhao W."/>
            <person name="Shen M."/>
            <person name="Zhang H."/>
            <person name="Li C."/>
            <person name="Liu L."/>
            <person name="Cao L."/>
            <person name="Xu X."/>
            <person name="Xing Y."/>
            <person name="Hsiang T."/>
            <person name="Zhang Z."/>
            <person name="Xu J.R."/>
            <person name="Peng Y.L."/>
        </authorList>
    </citation>
    <scope>NUCLEOTIDE SEQUENCE</scope>
    <source>
        <strain evidence="17">Y34</strain>
    </source>
</reference>
<evidence type="ECO:0000256" key="4">
    <source>
        <dbReference type="ARBA" id="ARBA00005459"/>
    </source>
</evidence>
<evidence type="ECO:0000256" key="5">
    <source>
        <dbReference type="ARBA" id="ARBA00012841"/>
    </source>
</evidence>
<evidence type="ECO:0000256" key="12">
    <source>
        <dbReference type="ARBA" id="ARBA00023242"/>
    </source>
</evidence>
<dbReference type="GO" id="GO:0004815">
    <property type="term" value="F:aspartate-tRNA ligase activity"/>
    <property type="evidence" value="ECO:0007669"/>
    <property type="project" value="UniProtKB-EC"/>
</dbReference>
<feature type="compositionally biased region" description="Acidic residues" evidence="15">
    <location>
        <begin position="743"/>
        <end position="762"/>
    </location>
</feature>
<dbReference type="Pfam" id="PF04938">
    <property type="entry name" value="SIP1"/>
    <property type="match status" value="1"/>
</dbReference>
<dbReference type="GO" id="GO:0003723">
    <property type="term" value="F:RNA binding"/>
    <property type="evidence" value="ECO:0007669"/>
    <property type="project" value="TreeGrafter"/>
</dbReference>
<keyword evidence="8" id="KW-0547">Nucleotide-binding</keyword>
<feature type="region of interest" description="Disordered" evidence="15">
    <location>
        <begin position="921"/>
        <end position="1022"/>
    </location>
</feature>
<comment type="subcellular location">
    <subcellularLocation>
        <location evidence="2">Cytoplasm</location>
    </subcellularLocation>
    <subcellularLocation>
        <location evidence="1">Nucleus</location>
    </subcellularLocation>
</comment>
<evidence type="ECO:0000313" key="17">
    <source>
        <dbReference type="EMBL" id="ELQ43470.1"/>
    </source>
</evidence>
<feature type="compositionally biased region" description="Basic and acidic residues" evidence="15">
    <location>
        <begin position="921"/>
        <end position="930"/>
    </location>
</feature>
<dbReference type="InterPro" id="IPR004364">
    <property type="entry name" value="Aa-tRNA-synt_II"/>
</dbReference>
<comment type="catalytic activity">
    <reaction evidence="13">
        <text>tRNA(Asp) + L-aspartate + ATP = L-aspartyl-tRNA(Asp) + AMP + diphosphate</text>
        <dbReference type="Rhea" id="RHEA:19649"/>
        <dbReference type="Rhea" id="RHEA-COMP:9660"/>
        <dbReference type="Rhea" id="RHEA-COMP:9678"/>
        <dbReference type="ChEBI" id="CHEBI:29991"/>
        <dbReference type="ChEBI" id="CHEBI:30616"/>
        <dbReference type="ChEBI" id="CHEBI:33019"/>
        <dbReference type="ChEBI" id="CHEBI:78442"/>
        <dbReference type="ChEBI" id="CHEBI:78516"/>
        <dbReference type="ChEBI" id="CHEBI:456215"/>
        <dbReference type="EC" id="6.1.1.12"/>
    </reaction>
</comment>
<feature type="compositionally biased region" description="Basic and acidic residues" evidence="15">
    <location>
        <begin position="1013"/>
        <end position="1022"/>
    </location>
</feature>
<feature type="compositionally biased region" description="Low complexity" evidence="15">
    <location>
        <begin position="1204"/>
        <end position="1213"/>
    </location>
</feature>
<evidence type="ECO:0000256" key="1">
    <source>
        <dbReference type="ARBA" id="ARBA00004123"/>
    </source>
</evidence>
<protein>
    <recommendedName>
        <fullName evidence="14">Probable aspartate--tRNA ligase, cytoplasmic</fullName>
        <ecNumber evidence="5">6.1.1.12</ecNumber>
    </recommendedName>
</protein>
<dbReference type="GO" id="GO:0005634">
    <property type="term" value="C:nucleus"/>
    <property type="evidence" value="ECO:0007669"/>
    <property type="project" value="UniProtKB-SubCell"/>
</dbReference>
<dbReference type="Gene3D" id="2.40.50.140">
    <property type="entry name" value="Nucleic acid-binding proteins"/>
    <property type="match status" value="1"/>
</dbReference>
<dbReference type="Pfam" id="PF00152">
    <property type="entry name" value="tRNA-synt_2"/>
    <property type="match status" value="1"/>
</dbReference>
<accession>A0AA97P7J8</accession>
<dbReference type="SUPFAM" id="SSF50249">
    <property type="entry name" value="Nucleic acid-binding proteins"/>
    <property type="match status" value="1"/>
</dbReference>
<keyword evidence="7" id="KW-0436">Ligase</keyword>
<dbReference type="InterPro" id="IPR045864">
    <property type="entry name" value="aa-tRNA-synth_II/BPL/LPL"/>
</dbReference>
<dbReference type="GO" id="GO:0005524">
    <property type="term" value="F:ATP binding"/>
    <property type="evidence" value="ECO:0007669"/>
    <property type="project" value="UniProtKB-KW"/>
</dbReference>